<dbReference type="PANTHER" id="PTHR21359:SF1">
    <property type="entry name" value="DUF5577 DOMAIN-CONTAINING PROTEIN"/>
    <property type="match status" value="1"/>
</dbReference>
<dbReference type="FunCoup" id="A0A6J0CB16">
    <property type="interactions" value="210"/>
</dbReference>
<proteinExistence type="predicted"/>
<evidence type="ECO:0000313" key="2">
    <source>
        <dbReference type="RefSeq" id="XP_015523767.1"/>
    </source>
</evidence>
<dbReference type="Gene3D" id="1.10.150.50">
    <property type="entry name" value="Transcription Factor, Ets-1"/>
    <property type="match status" value="1"/>
</dbReference>
<dbReference type="PANTHER" id="PTHR21359">
    <property type="entry name" value="DUF5577 DOMAIN-CONTAINING PROTEIN"/>
    <property type="match status" value="1"/>
</dbReference>
<dbReference type="Proteomes" id="UP000829291">
    <property type="component" value="Chromosome 6"/>
</dbReference>
<dbReference type="Pfam" id="PF18017">
    <property type="entry name" value="SAM_4"/>
    <property type="match status" value="1"/>
</dbReference>
<organism evidence="2">
    <name type="scientific">Neodiprion lecontei</name>
    <name type="common">Redheaded pine sawfly</name>
    <dbReference type="NCBI Taxonomy" id="441921"/>
    <lineage>
        <taxon>Eukaryota</taxon>
        <taxon>Metazoa</taxon>
        <taxon>Ecdysozoa</taxon>
        <taxon>Arthropoda</taxon>
        <taxon>Hexapoda</taxon>
        <taxon>Insecta</taxon>
        <taxon>Pterygota</taxon>
        <taxon>Neoptera</taxon>
        <taxon>Endopterygota</taxon>
        <taxon>Hymenoptera</taxon>
        <taxon>Tenthredinoidea</taxon>
        <taxon>Diprionidae</taxon>
        <taxon>Diprioninae</taxon>
        <taxon>Neodiprion</taxon>
    </lineage>
</organism>
<dbReference type="SUPFAM" id="SSF47769">
    <property type="entry name" value="SAM/Pointed domain"/>
    <property type="match status" value="1"/>
</dbReference>
<protein>
    <submittedName>
        <fullName evidence="2">Uncharacterized protein C19orf47 homolog isoform X1</fullName>
    </submittedName>
</protein>
<dbReference type="GO" id="GO:0005634">
    <property type="term" value="C:nucleus"/>
    <property type="evidence" value="ECO:0007669"/>
    <property type="project" value="TreeGrafter"/>
</dbReference>
<evidence type="ECO:0000313" key="1">
    <source>
        <dbReference type="Proteomes" id="UP000829291"/>
    </source>
</evidence>
<name>A0A6J0CB16_NEOLC</name>
<sequence length="466" mass="51006">MTLQLLPSLSSLHKKHQRHLCLGSYLFTSSSYPCVVCMHPRPLGAIYKMAVSLSAYWVKFFIGAGFPQDVATKHAVVFSNNRIHPDMLPELDKPSLKEMGITLMGDMIAILRYAKKVVEETTCEKFLVDSEGSIVSKITAKPVLKKPAIKMVTRSATPGKVKTEPENTTKIMKNTANAATTSSDMAKKKPVAAKVVSRVIERPKSQVSLKRKLDSCSDDYESEASDEDWDNNNPKKIAPEDEVGYKVIMPKGTTLRSRKILKKVLEQKRTVFDRLGDSSVTSTTNLAETATPTFNVTGLGKEVFKRNSSVFNRLGDKDGKKEQLPYVGILKNGTSSTATPGILKNSSTRLGNTILTTTKVVKMASKPTGGTMRADQEKKQKIVLGKAKQLVRVNKKITINNPSPTTTKVIRKLATSSKLASQQASALPAKARLGVTKLSPVKQVTFNKTATVKRLVKPGVFSRLGV</sequence>
<dbReference type="AlphaFoldDB" id="A0A6J0CB16"/>
<dbReference type="InParanoid" id="A0A6J0CB16"/>
<dbReference type="KEGG" id="nlo:107227206"/>
<accession>A0A6J0CB16</accession>
<dbReference type="GeneID" id="107227206"/>
<keyword evidence="1" id="KW-1185">Reference proteome</keyword>
<dbReference type="OrthoDB" id="10067653at2759"/>
<dbReference type="InterPro" id="IPR039161">
    <property type="entry name" value="C19orf47-like"/>
</dbReference>
<gene>
    <name evidence="2" type="primary">LOC107227206</name>
</gene>
<dbReference type="RefSeq" id="XP_015523767.1">
    <property type="nucleotide sequence ID" value="XM_015668281.2"/>
</dbReference>
<reference evidence="2" key="1">
    <citation type="submission" date="2025-08" db="UniProtKB">
        <authorList>
            <consortium name="RefSeq"/>
        </authorList>
    </citation>
    <scope>IDENTIFICATION</scope>
    <source>
        <tissue evidence="2">Thorax and Abdomen</tissue>
    </source>
</reference>
<dbReference type="InterPro" id="IPR013761">
    <property type="entry name" value="SAM/pointed_sf"/>
</dbReference>